<dbReference type="KEGG" id="egl:EGR_07308"/>
<feature type="binding site" evidence="8">
    <location>
        <position position="114"/>
    </location>
    <ligand>
        <name>S-adenosyl-L-methionine</name>
        <dbReference type="ChEBI" id="CHEBI:59789"/>
    </ligand>
</feature>
<dbReference type="Gene3D" id="3.40.50.150">
    <property type="entry name" value="Vaccinia Virus protein VP39"/>
    <property type="match status" value="1"/>
</dbReference>
<feature type="region of interest" description="Disordered" evidence="10">
    <location>
        <begin position="263"/>
        <end position="282"/>
    </location>
</feature>
<dbReference type="EMBL" id="APAU02000074">
    <property type="protein sequence ID" value="EUB57837.1"/>
    <property type="molecule type" value="Genomic_DNA"/>
</dbReference>
<evidence type="ECO:0000313" key="13">
    <source>
        <dbReference type="Proteomes" id="UP000019149"/>
    </source>
</evidence>
<evidence type="ECO:0000256" key="3">
    <source>
        <dbReference type="ARBA" id="ARBA00022679"/>
    </source>
</evidence>
<evidence type="ECO:0000256" key="4">
    <source>
        <dbReference type="ARBA" id="ARBA00022691"/>
    </source>
</evidence>
<dbReference type="PANTHER" id="PTHR11727:SF7">
    <property type="entry name" value="DIMETHYLADENOSINE TRANSFERASE-RELATED"/>
    <property type="match status" value="1"/>
</dbReference>
<evidence type="ECO:0000256" key="1">
    <source>
        <dbReference type="ARBA" id="ARBA00022552"/>
    </source>
</evidence>
<accession>W6UIA5</accession>
<comment type="function">
    <text evidence="7">Specifically dimethylates two adjacent adenosines in the loop of a conserved hairpin near the 3'-end of 18S rRNA in the 40S particle. Involved in the pre-rRNA processing steps leading to small-subunit rRNA production independently of its RNA-modifying catalytic activity. Part of the small subunit (SSU) processome, first precursor of the small eukaryotic ribosomal subunit. During the assembly of the SSU processome in the nucleolus, many ribosome biogenesis factors, an RNA chaperone and ribosomal proteins associate with the nascent pre-rRNA and work in concert to generate RNA folding, modifications, rearrangements and cleavage as well as targeted degradation of pre-ribosomal RNA by the RNA exosome.</text>
</comment>
<evidence type="ECO:0000259" key="11">
    <source>
        <dbReference type="SMART" id="SM00650"/>
    </source>
</evidence>
<dbReference type="OMA" id="GMFQKEV"/>
<dbReference type="STRING" id="6210.W6UIA5"/>
<dbReference type="InterPro" id="IPR020596">
    <property type="entry name" value="rRNA_Ade_Mease_Trfase_CS"/>
</dbReference>
<evidence type="ECO:0000256" key="10">
    <source>
        <dbReference type="SAM" id="MobiDB-lite"/>
    </source>
</evidence>
<comment type="similarity">
    <text evidence="8 9">Belongs to the class I-like SAM-binding methyltransferase superfamily. rRNA adenine N(6)-methyltransferase family.</text>
</comment>
<evidence type="ECO:0000256" key="5">
    <source>
        <dbReference type="ARBA" id="ARBA00022884"/>
    </source>
</evidence>
<evidence type="ECO:0000256" key="8">
    <source>
        <dbReference type="PROSITE-ProRule" id="PRU01026"/>
    </source>
</evidence>
<dbReference type="CTD" id="36343023"/>
<comment type="caution">
    <text evidence="12">The sequence shown here is derived from an EMBL/GenBank/DDBJ whole genome shotgun (WGS) entry which is preliminary data.</text>
</comment>
<dbReference type="Pfam" id="PF00398">
    <property type="entry name" value="RrnaAD"/>
    <property type="match status" value="1"/>
</dbReference>
<dbReference type="InterPro" id="IPR011530">
    <property type="entry name" value="rRNA_adenine_dimethylase"/>
</dbReference>
<feature type="binding site" evidence="8">
    <location>
        <position position="42"/>
    </location>
    <ligand>
        <name>S-adenosyl-L-methionine</name>
        <dbReference type="ChEBI" id="CHEBI:59789"/>
    </ligand>
</feature>
<evidence type="ECO:0000256" key="7">
    <source>
        <dbReference type="ARBA" id="ARBA00046134"/>
    </source>
</evidence>
<sequence>MVFRLSAFRGATLDLATIPCQDKDALAVKTGGIRFQRSKGQHILKNPLLIQSIVEKAGVKSIDTVLEVGSGTGNLTMKLLERARKVCAFELDPRMVAELQKRVQNTKLEITVGDVIKAKNWPKFDLCVANLPYQISSPFIGRLITVEHHFRAAVVMLQKEFADRLLAQAGSKIYCRLSANAQFHFKIAQLIKVSRNSFKPPPRVDSSVIRIEPRHPKPPVSFAEWDGLLRLVFHRKNKTIASNLKSDAITASLRKNYLSLLQKQNEDSGESSSPDPPEIAEEGSTGLEAMHTKVRQILQKSGFQSSRARSMDEDDLLRLLLAFRKAGVPFA</sequence>
<keyword evidence="3 8" id="KW-0808">Transferase</keyword>
<dbReference type="GO" id="GO:0003723">
    <property type="term" value="F:RNA binding"/>
    <property type="evidence" value="ECO:0007669"/>
    <property type="project" value="UniProtKB-UniRule"/>
</dbReference>
<dbReference type="EC" id="2.1.1.-" evidence="9"/>
<dbReference type="PROSITE" id="PS01131">
    <property type="entry name" value="RRNA_A_DIMETH"/>
    <property type="match status" value="1"/>
</dbReference>
<feature type="binding site" evidence="8">
    <location>
        <position position="90"/>
    </location>
    <ligand>
        <name>S-adenosyl-L-methionine</name>
        <dbReference type="ChEBI" id="CHEBI:59789"/>
    </ligand>
</feature>
<dbReference type="PROSITE" id="PS51689">
    <property type="entry name" value="SAM_RNA_A_N6_MT"/>
    <property type="match status" value="1"/>
</dbReference>
<feature type="binding site" evidence="8">
    <location>
        <position position="44"/>
    </location>
    <ligand>
        <name>S-adenosyl-L-methionine</name>
        <dbReference type="ChEBI" id="CHEBI:59789"/>
    </ligand>
</feature>
<dbReference type="Gene3D" id="1.10.8.480">
    <property type="match status" value="1"/>
</dbReference>
<dbReference type="AlphaFoldDB" id="W6UIA5"/>
<name>W6UIA5_ECHGR</name>
<keyword evidence="5 8" id="KW-0694">RNA-binding</keyword>
<evidence type="ECO:0000256" key="2">
    <source>
        <dbReference type="ARBA" id="ARBA00022603"/>
    </source>
</evidence>
<dbReference type="Proteomes" id="UP000019149">
    <property type="component" value="Unassembled WGS sequence"/>
</dbReference>
<dbReference type="RefSeq" id="XP_024349033.1">
    <property type="nucleotide sequence ID" value="XM_024496557.1"/>
</dbReference>
<dbReference type="InterPro" id="IPR020598">
    <property type="entry name" value="rRNA_Ade_methylase_Trfase_N"/>
</dbReference>
<dbReference type="InterPro" id="IPR001737">
    <property type="entry name" value="KsgA/Erm"/>
</dbReference>
<dbReference type="InterPro" id="IPR029063">
    <property type="entry name" value="SAM-dependent_MTases_sf"/>
</dbReference>
<dbReference type="OrthoDB" id="74991at2759"/>
<keyword evidence="1 9" id="KW-0698">rRNA processing</keyword>
<reference evidence="12 13" key="1">
    <citation type="journal article" date="2013" name="Nat. Genet.">
        <title>The genome of the hydatid tapeworm Echinococcus granulosus.</title>
        <authorList>
            <person name="Zheng H."/>
            <person name="Zhang W."/>
            <person name="Zhang L."/>
            <person name="Zhang Z."/>
            <person name="Li J."/>
            <person name="Lu G."/>
            <person name="Zhu Y."/>
            <person name="Wang Y."/>
            <person name="Huang Y."/>
            <person name="Liu J."/>
            <person name="Kang H."/>
            <person name="Chen J."/>
            <person name="Wang L."/>
            <person name="Chen A."/>
            <person name="Yu S."/>
            <person name="Gao Z."/>
            <person name="Jin L."/>
            <person name="Gu W."/>
            <person name="Wang Z."/>
            <person name="Zhao L."/>
            <person name="Shi B."/>
            <person name="Wen H."/>
            <person name="Lin R."/>
            <person name="Jones M.K."/>
            <person name="Brejova B."/>
            <person name="Vinar T."/>
            <person name="Zhao G."/>
            <person name="McManus D.P."/>
            <person name="Chen Z."/>
            <person name="Zhou Y."/>
            <person name="Wang S."/>
        </authorList>
    </citation>
    <scope>NUCLEOTIDE SEQUENCE [LARGE SCALE GENOMIC DNA]</scope>
</reference>
<dbReference type="SMART" id="SM00650">
    <property type="entry name" value="rADc"/>
    <property type="match status" value="1"/>
</dbReference>
<dbReference type="GO" id="GO:0000179">
    <property type="term" value="F:rRNA (adenine-N6,N6-)-dimethyltransferase activity"/>
    <property type="evidence" value="ECO:0007669"/>
    <property type="project" value="UniProtKB-UniRule"/>
</dbReference>
<organism evidence="12 13">
    <name type="scientific">Echinococcus granulosus</name>
    <name type="common">Hydatid tapeworm</name>
    <dbReference type="NCBI Taxonomy" id="6210"/>
    <lineage>
        <taxon>Eukaryota</taxon>
        <taxon>Metazoa</taxon>
        <taxon>Spiralia</taxon>
        <taxon>Lophotrochozoa</taxon>
        <taxon>Platyhelminthes</taxon>
        <taxon>Cestoda</taxon>
        <taxon>Eucestoda</taxon>
        <taxon>Cyclophyllidea</taxon>
        <taxon>Taeniidae</taxon>
        <taxon>Echinococcus</taxon>
        <taxon>Echinococcus granulosus group</taxon>
    </lineage>
</organism>
<dbReference type="GeneID" id="36343023"/>
<keyword evidence="2 8" id="KW-0489">Methyltransferase</keyword>
<feature type="binding site" evidence="8">
    <location>
        <position position="69"/>
    </location>
    <ligand>
        <name>S-adenosyl-L-methionine</name>
        <dbReference type="ChEBI" id="CHEBI:59789"/>
    </ligand>
</feature>
<proteinExistence type="inferred from homology"/>
<dbReference type="CDD" id="cd02440">
    <property type="entry name" value="AdoMet_MTases"/>
    <property type="match status" value="1"/>
</dbReference>
<dbReference type="PANTHER" id="PTHR11727">
    <property type="entry name" value="DIMETHYLADENOSINE TRANSFERASE"/>
    <property type="match status" value="1"/>
</dbReference>
<keyword evidence="13" id="KW-1185">Reference proteome</keyword>
<feature type="domain" description="Ribosomal RNA adenine methylase transferase N-terminal" evidence="11">
    <location>
        <begin position="49"/>
        <end position="215"/>
    </location>
</feature>
<comment type="subunit">
    <text evidence="6">Part of the small subunit (SSU) processome, composed of more than 70 proteins and the RNA chaperone small nucleolar RNA (snoRNA) U3.</text>
</comment>
<evidence type="ECO:0000256" key="9">
    <source>
        <dbReference type="RuleBase" id="RU362106"/>
    </source>
</evidence>
<dbReference type="SUPFAM" id="SSF53335">
    <property type="entry name" value="S-adenosyl-L-methionine-dependent methyltransferases"/>
    <property type="match status" value="1"/>
</dbReference>
<evidence type="ECO:0000256" key="6">
    <source>
        <dbReference type="ARBA" id="ARBA00035020"/>
    </source>
</evidence>
<keyword evidence="4 8" id="KW-0949">S-adenosyl-L-methionine</keyword>
<dbReference type="FunFam" id="3.40.50.150:FF:000081">
    <property type="entry name" value="rRNA adenine N(6)-methyltransferase"/>
    <property type="match status" value="1"/>
</dbReference>
<feature type="binding site" evidence="8">
    <location>
        <position position="130"/>
    </location>
    <ligand>
        <name>S-adenosyl-L-methionine</name>
        <dbReference type="ChEBI" id="CHEBI:59789"/>
    </ligand>
</feature>
<evidence type="ECO:0000313" key="12">
    <source>
        <dbReference type="EMBL" id="EUB57837.1"/>
    </source>
</evidence>
<gene>
    <name evidence="12" type="ORF">EGR_07308</name>
</gene>
<dbReference type="GO" id="GO:0005730">
    <property type="term" value="C:nucleolus"/>
    <property type="evidence" value="ECO:0007669"/>
    <property type="project" value="TreeGrafter"/>
</dbReference>
<dbReference type="NCBIfam" id="TIGR00755">
    <property type="entry name" value="ksgA"/>
    <property type="match status" value="1"/>
</dbReference>
<protein>
    <recommendedName>
        <fullName evidence="9">rRNA adenine N(6)-methyltransferase</fullName>
        <ecNumber evidence="9">2.1.1.-</ecNumber>
    </recommendedName>
</protein>